<dbReference type="InterPro" id="IPR002413">
    <property type="entry name" value="V5_allergen-like"/>
</dbReference>
<accession>A0A2C9VNQ6</accession>
<dbReference type="Proteomes" id="UP000091857">
    <property type="component" value="Chromosome 6"/>
</dbReference>
<dbReference type="Gene3D" id="3.40.33.10">
    <property type="entry name" value="CAP"/>
    <property type="match status" value="1"/>
</dbReference>
<protein>
    <recommendedName>
        <fullName evidence="4">SCP domain-containing protein</fullName>
    </recommendedName>
</protein>
<dbReference type="STRING" id="3983.A0A2C9VNQ6"/>
<comment type="caution">
    <text evidence="5">The sequence shown here is derived from an EMBL/GenBank/DDBJ whole genome shotgun (WGS) entry which is preliminary data.</text>
</comment>
<dbReference type="Gramene" id="Manes.06G028000.1.v8.1">
    <property type="protein sequence ID" value="Manes.06G028000.1.v8.1.CDS.1"/>
    <property type="gene ID" value="Manes.06G028000.v8.1"/>
</dbReference>
<dbReference type="PRINTS" id="PR00838">
    <property type="entry name" value="V5ALLERGEN"/>
</dbReference>
<keyword evidence="6" id="KW-1185">Reference proteome</keyword>
<dbReference type="InterPro" id="IPR001283">
    <property type="entry name" value="CRISP-related"/>
</dbReference>
<keyword evidence="2" id="KW-0611">Plant defense</keyword>
<dbReference type="PRINTS" id="PR00837">
    <property type="entry name" value="V5TPXLIKE"/>
</dbReference>
<evidence type="ECO:0000259" key="4">
    <source>
        <dbReference type="SMART" id="SM00198"/>
    </source>
</evidence>
<dbReference type="OrthoDB" id="337038at2759"/>
<dbReference type="FunFam" id="3.40.33.10:FF:000004">
    <property type="entry name" value="CAP, cysteine-rich secretory protein, antigen 5"/>
    <property type="match status" value="1"/>
</dbReference>
<reference evidence="6" key="1">
    <citation type="journal article" date="2016" name="Nat. Biotechnol.">
        <title>Sequencing wild and cultivated cassava and related species reveals extensive interspecific hybridization and genetic diversity.</title>
        <authorList>
            <person name="Bredeson J.V."/>
            <person name="Lyons J.B."/>
            <person name="Prochnik S.E."/>
            <person name="Wu G.A."/>
            <person name="Ha C.M."/>
            <person name="Edsinger-Gonzales E."/>
            <person name="Grimwood J."/>
            <person name="Schmutz J."/>
            <person name="Rabbi I.Y."/>
            <person name="Egesi C."/>
            <person name="Nauluvula P."/>
            <person name="Lebot V."/>
            <person name="Ndunguru J."/>
            <person name="Mkamilo G."/>
            <person name="Bart R.S."/>
            <person name="Setter T.L."/>
            <person name="Gleadow R.M."/>
            <person name="Kulakow P."/>
            <person name="Ferguson M.E."/>
            <person name="Rounsley S."/>
            <person name="Rokhsar D.S."/>
        </authorList>
    </citation>
    <scope>NUCLEOTIDE SEQUENCE [LARGE SCALE GENOMIC DNA]</scope>
    <source>
        <strain evidence="6">cv. AM560-2</strain>
    </source>
</reference>
<comment type="function">
    <text evidence="1">Probably involved in the defense reaction of plants against pathogens.</text>
</comment>
<name>A0A2C9VNQ6_MANES</name>
<dbReference type="CDD" id="cd05381">
    <property type="entry name" value="CAP_PR-1"/>
    <property type="match status" value="1"/>
</dbReference>
<dbReference type="SUPFAM" id="SSF55797">
    <property type="entry name" value="PR-1-like"/>
    <property type="match status" value="1"/>
</dbReference>
<feature type="chain" id="PRO_5012564714" description="SCP domain-containing protein" evidence="3">
    <location>
        <begin position="23"/>
        <end position="195"/>
    </location>
</feature>
<sequence>MSQIRFLFTVLISSLFILSVSSTFLHHHIPKELYPVLQLKRALLARKFLMAHNIVRGAYHLQPLTWNRTLAKYARRWAYQRINDCELIHSPNSPYGESMFWSKKGHWGPAEVVKCWADERAYYDEKTNECINGEICGHFTQLIWKTTEQVGCGRIQCNYHKGFIYVCSYDPPGNYYFEGPLGGTFSKSIVYPHHK</sequence>
<dbReference type="PROSITE" id="PS01010">
    <property type="entry name" value="CRISP_2"/>
    <property type="match status" value="1"/>
</dbReference>
<gene>
    <name evidence="5" type="ORF">MANES_06G028000v8</name>
</gene>
<proteinExistence type="predicted"/>
<feature type="domain" description="SCP" evidence="4">
    <location>
        <begin position="43"/>
        <end position="177"/>
    </location>
</feature>
<evidence type="ECO:0000313" key="6">
    <source>
        <dbReference type="Proteomes" id="UP000091857"/>
    </source>
</evidence>
<keyword evidence="2" id="KW-0568">Pathogenesis-related protein</keyword>
<evidence type="ECO:0000313" key="5">
    <source>
        <dbReference type="EMBL" id="OAY46794.1"/>
    </source>
</evidence>
<feature type="signal peptide" evidence="3">
    <location>
        <begin position="1"/>
        <end position="22"/>
    </location>
</feature>
<dbReference type="Pfam" id="PF00188">
    <property type="entry name" value="CAP"/>
    <property type="match status" value="1"/>
</dbReference>
<dbReference type="PANTHER" id="PTHR10334">
    <property type="entry name" value="CYSTEINE-RICH SECRETORY PROTEIN-RELATED"/>
    <property type="match status" value="1"/>
</dbReference>
<dbReference type="InterPro" id="IPR035940">
    <property type="entry name" value="CAP_sf"/>
</dbReference>
<dbReference type="AlphaFoldDB" id="A0A2C9VNQ6"/>
<dbReference type="InterPro" id="IPR018244">
    <property type="entry name" value="Allrgn_V5/Tpx1_CS"/>
</dbReference>
<dbReference type="EMBL" id="CM004392">
    <property type="protein sequence ID" value="OAY46794.1"/>
    <property type="molecule type" value="Genomic_DNA"/>
</dbReference>
<dbReference type="PROSITE" id="PS01009">
    <property type="entry name" value="CRISP_1"/>
    <property type="match status" value="1"/>
</dbReference>
<organism evidence="5 6">
    <name type="scientific">Manihot esculenta</name>
    <name type="common">Cassava</name>
    <name type="synonym">Jatropha manihot</name>
    <dbReference type="NCBI Taxonomy" id="3983"/>
    <lineage>
        <taxon>Eukaryota</taxon>
        <taxon>Viridiplantae</taxon>
        <taxon>Streptophyta</taxon>
        <taxon>Embryophyta</taxon>
        <taxon>Tracheophyta</taxon>
        <taxon>Spermatophyta</taxon>
        <taxon>Magnoliopsida</taxon>
        <taxon>eudicotyledons</taxon>
        <taxon>Gunneridae</taxon>
        <taxon>Pentapetalae</taxon>
        <taxon>rosids</taxon>
        <taxon>fabids</taxon>
        <taxon>Malpighiales</taxon>
        <taxon>Euphorbiaceae</taxon>
        <taxon>Crotonoideae</taxon>
        <taxon>Manihoteae</taxon>
        <taxon>Manihot</taxon>
    </lineage>
</organism>
<dbReference type="SMART" id="SM00198">
    <property type="entry name" value="SCP"/>
    <property type="match status" value="1"/>
</dbReference>
<dbReference type="GO" id="GO:0005615">
    <property type="term" value="C:extracellular space"/>
    <property type="evidence" value="ECO:0000318"/>
    <property type="project" value="GO_Central"/>
</dbReference>
<dbReference type="OMA" id="VCEYDPR"/>
<evidence type="ECO:0000256" key="1">
    <source>
        <dbReference type="ARBA" id="ARBA00003143"/>
    </source>
</evidence>
<keyword evidence="3" id="KW-0732">Signal</keyword>
<dbReference type="InterPro" id="IPR014044">
    <property type="entry name" value="CAP_dom"/>
</dbReference>
<evidence type="ECO:0000256" key="2">
    <source>
        <dbReference type="ARBA" id="ARBA00023265"/>
    </source>
</evidence>
<evidence type="ECO:0000256" key="3">
    <source>
        <dbReference type="SAM" id="SignalP"/>
    </source>
</evidence>